<accession>A0A0A9HPP5</accession>
<reference evidence="1" key="1">
    <citation type="submission" date="2014-09" db="EMBL/GenBank/DDBJ databases">
        <authorList>
            <person name="Magalhaes I.L.F."/>
            <person name="Oliveira U."/>
            <person name="Santos F.R."/>
            <person name="Vidigal T.H.D.A."/>
            <person name="Brescovit A.D."/>
            <person name="Santos A.J."/>
        </authorList>
    </citation>
    <scope>NUCLEOTIDE SEQUENCE</scope>
    <source>
        <tissue evidence="1">Shoot tissue taken approximately 20 cm above the soil surface</tissue>
    </source>
</reference>
<dbReference type="AlphaFoldDB" id="A0A0A9HPP5"/>
<name>A0A0A9HPP5_ARUDO</name>
<proteinExistence type="predicted"/>
<dbReference type="EMBL" id="GBRH01159224">
    <property type="protein sequence ID" value="JAE38672.1"/>
    <property type="molecule type" value="Transcribed_RNA"/>
</dbReference>
<protein>
    <submittedName>
        <fullName evidence="1">Uncharacterized protein</fullName>
    </submittedName>
</protein>
<reference evidence="1" key="2">
    <citation type="journal article" date="2015" name="Data Brief">
        <title>Shoot transcriptome of the giant reed, Arundo donax.</title>
        <authorList>
            <person name="Barrero R.A."/>
            <person name="Guerrero F.D."/>
            <person name="Moolhuijzen P."/>
            <person name="Goolsby J.A."/>
            <person name="Tidwell J."/>
            <person name="Bellgard S.E."/>
            <person name="Bellgard M.I."/>
        </authorList>
    </citation>
    <scope>NUCLEOTIDE SEQUENCE</scope>
    <source>
        <tissue evidence="1">Shoot tissue taken approximately 20 cm above the soil surface</tissue>
    </source>
</reference>
<organism evidence="1">
    <name type="scientific">Arundo donax</name>
    <name type="common">Giant reed</name>
    <name type="synonym">Donax arundinaceus</name>
    <dbReference type="NCBI Taxonomy" id="35708"/>
    <lineage>
        <taxon>Eukaryota</taxon>
        <taxon>Viridiplantae</taxon>
        <taxon>Streptophyta</taxon>
        <taxon>Embryophyta</taxon>
        <taxon>Tracheophyta</taxon>
        <taxon>Spermatophyta</taxon>
        <taxon>Magnoliopsida</taxon>
        <taxon>Liliopsida</taxon>
        <taxon>Poales</taxon>
        <taxon>Poaceae</taxon>
        <taxon>PACMAD clade</taxon>
        <taxon>Arundinoideae</taxon>
        <taxon>Arundineae</taxon>
        <taxon>Arundo</taxon>
    </lineage>
</organism>
<sequence>MNREFLHFVTVQKESNFAMLPPYMRASTMTIKTQVPTMAMAMPS</sequence>
<evidence type="ECO:0000313" key="1">
    <source>
        <dbReference type="EMBL" id="JAE38672.1"/>
    </source>
</evidence>